<feature type="transmembrane region" description="Helical" evidence="1">
    <location>
        <begin position="6"/>
        <end position="28"/>
    </location>
</feature>
<accession>A0A7J5AZM7</accession>
<dbReference type="Proteomes" id="UP000490386">
    <property type="component" value="Unassembled WGS sequence"/>
</dbReference>
<name>A0A7J5AZM7_9MICO</name>
<organism evidence="2 3">
    <name type="scientific">Pseudoclavibacter terrae</name>
    <dbReference type="NCBI Taxonomy" id="1530195"/>
    <lineage>
        <taxon>Bacteria</taxon>
        <taxon>Bacillati</taxon>
        <taxon>Actinomycetota</taxon>
        <taxon>Actinomycetes</taxon>
        <taxon>Micrococcales</taxon>
        <taxon>Microbacteriaceae</taxon>
        <taxon>Pseudoclavibacter</taxon>
    </lineage>
</organism>
<dbReference type="OrthoDB" id="9942934at2"/>
<dbReference type="EMBL" id="WBJX01000005">
    <property type="protein sequence ID" value="KAB1636906.1"/>
    <property type="molecule type" value="Genomic_DNA"/>
</dbReference>
<reference evidence="2 3" key="1">
    <citation type="submission" date="2019-09" db="EMBL/GenBank/DDBJ databases">
        <title>Phylogeny of genus Pseudoclavibacter and closely related genus.</title>
        <authorList>
            <person name="Li Y."/>
        </authorList>
    </citation>
    <scope>NUCLEOTIDE SEQUENCE [LARGE SCALE GENOMIC DNA]</scope>
    <source>
        <strain evidence="2 3">THG-MD12</strain>
    </source>
</reference>
<dbReference type="AlphaFoldDB" id="A0A7J5AZM7"/>
<feature type="transmembrane region" description="Helical" evidence="1">
    <location>
        <begin position="35"/>
        <end position="56"/>
    </location>
</feature>
<gene>
    <name evidence="2" type="ORF">F8O03_15235</name>
</gene>
<dbReference type="RefSeq" id="WP_151424613.1">
    <property type="nucleotide sequence ID" value="NZ_WBJX01000005.1"/>
</dbReference>
<protein>
    <submittedName>
        <fullName evidence="2">Uncharacterized protein</fullName>
    </submittedName>
</protein>
<keyword evidence="1" id="KW-1133">Transmembrane helix</keyword>
<evidence type="ECO:0000256" key="1">
    <source>
        <dbReference type="SAM" id="Phobius"/>
    </source>
</evidence>
<evidence type="ECO:0000313" key="3">
    <source>
        <dbReference type="Proteomes" id="UP000490386"/>
    </source>
</evidence>
<sequence length="130" mass="14223">MEADALFVFLSYALAVVLAGAGGVLMAFGSVPRRSWRMVTFAIVSLLGAALLIWTAFGSRPWLFVVFVLVAVVANAVTSALRWRLLPQLAGAPLPELLRLVLLRPDILRRMAADAAQLEADRRRREHGRG</sequence>
<comment type="caution">
    <text evidence="2">The sequence shown here is derived from an EMBL/GenBank/DDBJ whole genome shotgun (WGS) entry which is preliminary data.</text>
</comment>
<evidence type="ECO:0000313" key="2">
    <source>
        <dbReference type="EMBL" id="KAB1636906.1"/>
    </source>
</evidence>
<proteinExistence type="predicted"/>
<keyword evidence="1" id="KW-0472">Membrane</keyword>
<keyword evidence="1" id="KW-0812">Transmembrane</keyword>
<feature type="transmembrane region" description="Helical" evidence="1">
    <location>
        <begin position="62"/>
        <end position="81"/>
    </location>
</feature>
<keyword evidence="3" id="KW-1185">Reference proteome</keyword>